<dbReference type="AlphaFoldDB" id="A0AAU1IAF8"/>
<dbReference type="GO" id="GO:0005524">
    <property type="term" value="F:ATP binding"/>
    <property type="evidence" value="ECO:0007669"/>
    <property type="project" value="UniProtKB-KW"/>
</dbReference>
<sequence>MKSGSRNEDVSAAATTWTSVVTPVEGSVGRGLTSAAWGPGFVGRFTELAAIARCRDQVATGIPWLVAVEGEAGIGKTALVRQAVASGTDGLQVYWASCDQAEQDWPYGVLEQLLRRFPEDTPGLSDLADAITPTASPLMIGARLLALLAAASERAPIALVIDDLSCADQHSINALAFSLRRLFTESILILITTRSSDAFAPPPDHSVSPRSQDWQVLTRGTARVQRISLLGLTVDETAQLAASAGIDDLHAAAVRQLHRRTDGHPLHLRSLLSENSPDQLADVSQPLPVPTTLEAVVRHTIDALPHTARRLVEAVAVLDAPIPLAVAARLAEVPEPSSALDAALGSGLVEWQPSQPITPVRIHHPLQRDAIYAAITPVRRRALHTMAATLVSADDAWAHRAVAADVDSDLADQLAAEAHRLADTGRMHRAATFELWASGLVPRRDQYEQHLLAAANYLLLQDDDAGAQKLRKAIEGCAPSAGRDIVLGRLVAYAGEPVAAVEMLERARQTAVGEAMQIMAGTWLGLVRMMLSQASKATEALESVVNQLSAGLTRHRVVGLLSMAAGHTEGPLAGLDVIAKTHIPERAANVSLGDSHLLAWRGYMRVEAGQLQEGIDDLATLIARQGTHANLSVSPADYWQRGFAEYFLGRWDDALVAAEQTLIITEAQEQPLSYAPAHALAAIVHAQQGRVDQAAEHFEHSARHAASFPRLASTYKMVAQASMAQARADRPAMLDALRALQDPATIEPGNRLLHLLLWAPLFTEAVAHARDAQPSEVRLVRAAIRIFDRLAGRAPALTATSHLLHAHLAEILGQSEAMLSHYRAGVAVPADEGVHIPLHHAFLHHGLADRLLAMNDTRHHSEAALLLQSAHNNYARLGATPYIRRTAEELARLQPGARVNEAPAGLSSRILSEREYAVAHLAAEGLTNAEISRKLFISTKTVEYHLSHVYRKLHLTTRRELPSALTTDHH</sequence>
<organism evidence="4">
    <name type="scientific">Streptomyces sp. NBC_00180</name>
    <dbReference type="NCBI Taxonomy" id="2903632"/>
    <lineage>
        <taxon>Bacteria</taxon>
        <taxon>Bacillati</taxon>
        <taxon>Actinomycetota</taxon>
        <taxon>Actinomycetes</taxon>
        <taxon>Kitasatosporales</taxon>
        <taxon>Streptomycetaceae</taxon>
        <taxon>Streptomyces</taxon>
    </lineage>
</organism>
<evidence type="ECO:0000313" key="4">
    <source>
        <dbReference type="EMBL" id="WTP91471.1"/>
    </source>
</evidence>
<accession>A0AAU1IAF8</accession>
<dbReference type="SUPFAM" id="SSF48452">
    <property type="entry name" value="TPR-like"/>
    <property type="match status" value="1"/>
</dbReference>
<dbReference type="Pfam" id="PF13191">
    <property type="entry name" value="AAA_16"/>
    <property type="match status" value="1"/>
</dbReference>
<dbReference type="PRINTS" id="PR00038">
    <property type="entry name" value="HTHLUXR"/>
</dbReference>
<reference evidence="4" key="1">
    <citation type="submission" date="2022-10" db="EMBL/GenBank/DDBJ databases">
        <title>The complete genomes of actinobacterial strains from the NBC collection.</title>
        <authorList>
            <person name="Joergensen T.S."/>
            <person name="Alvarez Arevalo M."/>
            <person name="Sterndorff E.B."/>
            <person name="Faurdal D."/>
            <person name="Vuksanovic O."/>
            <person name="Mourched A.-S."/>
            <person name="Charusanti P."/>
            <person name="Shaw S."/>
            <person name="Blin K."/>
            <person name="Weber T."/>
        </authorList>
    </citation>
    <scope>NUCLEOTIDE SEQUENCE</scope>
    <source>
        <strain evidence="4">NBC 00180</strain>
    </source>
</reference>
<dbReference type="SMART" id="SM00421">
    <property type="entry name" value="HTH_LUXR"/>
    <property type="match status" value="1"/>
</dbReference>
<dbReference type="Gene3D" id="1.10.10.10">
    <property type="entry name" value="Winged helix-like DNA-binding domain superfamily/Winged helix DNA-binding domain"/>
    <property type="match status" value="1"/>
</dbReference>
<dbReference type="EMBL" id="CP108140">
    <property type="protein sequence ID" value="WTP91471.1"/>
    <property type="molecule type" value="Genomic_DNA"/>
</dbReference>
<dbReference type="SUPFAM" id="SSF52540">
    <property type="entry name" value="P-loop containing nucleoside triphosphate hydrolases"/>
    <property type="match status" value="1"/>
</dbReference>
<dbReference type="CDD" id="cd06170">
    <property type="entry name" value="LuxR_C_like"/>
    <property type="match status" value="1"/>
</dbReference>
<dbReference type="GO" id="GO:0003677">
    <property type="term" value="F:DNA binding"/>
    <property type="evidence" value="ECO:0007669"/>
    <property type="project" value="InterPro"/>
</dbReference>
<dbReference type="Gene3D" id="1.25.40.10">
    <property type="entry name" value="Tetratricopeptide repeat domain"/>
    <property type="match status" value="1"/>
</dbReference>
<dbReference type="PROSITE" id="PS00622">
    <property type="entry name" value="HTH_LUXR_1"/>
    <property type="match status" value="1"/>
</dbReference>
<proteinExistence type="predicted"/>
<dbReference type="InterPro" id="IPR036388">
    <property type="entry name" value="WH-like_DNA-bd_sf"/>
</dbReference>
<evidence type="ECO:0000256" key="1">
    <source>
        <dbReference type="ARBA" id="ARBA00022741"/>
    </source>
</evidence>
<protein>
    <submittedName>
        <fullName evidence="4">LuxR C-terminal-related transcriptional regulator</fullName>
    </submittedName>
</protein>
<dbReference type="Pfam" id="PF00196">
    <property type="entry name" value="GerE"/>
    <property type="match status" value="1"/>
</dbReference>
<gene>
    <name evidence="4" type="ORF">OG477_42120</name>
</gene>
<dbReference type="Gene3D" id="3.40.50.300">
    <property type="entry name" value="P-loop containing nucleotide triphosphate hydrolases"/>
    <property type="match status" value="1"/>
</dbReference>
<dbReference type="InterPro" id="IPR027417">
    <property type="entry name" value="P-loop_NTPase"/>
</dbReference>
<dbReference type="InterPro" id="IPR041664">
    <property type="entry name" value="AAA_16"/>
</dbReference>
<keyword evidence="1" id="KW-0547">Nucleotide-binding</keyword>
<dbReference type="SUPFAM" id="SSF46894">
    <property type="entry name" value="C-terminal effector domain of the bipartite response regulators"/>
    <property type="match status" value="1"/>
</dbReference>
<dbReference type="InterPro" id="IPR011990">
    <property type="entry name" value="TPR-like_helical_dom_sf"/>
</dbReference>
<evidence type="ECO:0000259" key="3">
    <source>
        <dbReference type="PROSITE" id="PS50043"/>
    </source>
</evidence>
<dbReference type="InterPro" id="IPR016032">
    <property type="entry name" value="Sig_transdc_resp-reg_C-effctor"/>
</dbReference>
<name>A0AAU1IAF8_9ACTN</name>
<evidence type="ECO:0000256" key="2">
    <source>
        <dbReference type="ARBA" id="ARBA00022840"/>
    </source>
</evidence>
<dbReference type="GO" id="GO:0005737">
    <property type="term" value="C:cytoplasm"/>
    <property type="evidence" value="ECO:0007669"/>
    <property type="project" value="TreeGrafter"/>
</dbReference>
<dbReference type="GO" id="GO:0004016">
    <property type="term" value="F:adenylate cyclase activity"/>
    <property type="evidence" value="ECO:0007669"/>
    <property type="project" value="TreeGrafter"/>
</dbReference>
<keyword evidence="2" id="KW-0067">ATP-binding</keyword>
<dbReference type="GO" id="GO:0006355">
    <property type="term" value="P:regulation of DNA-templated transcription"/>
    <property type="evidence" value="ECO:0007669"/>
    <property type="project" value="InterPro"/>
</dbReference>
<dbReference type="PANTHER" id="PTHR16305:SF35">
    <property type="entry name" value="TRANSCRIPTIONAL ACTIVATOR DOMAIN"/>
    <property type="match status" value="1"/>
</dbReference>
<dbReference type="PROSITE" id="PS50043">
    <property type="entry name" value="HTH_LUXR_2"/>
    <property type="match status" value="1"/>
</dbReference>
<feature type="domain" description="HTH luxR-type" evidence="3">
    <location>
        <begin position="904"/>
        <end position="969"/>
    </location>
</feature>
<dbReference type="PANTHER" id="PTHR16305">
    <property type="entry name" value="TESTICULAR SOLUBLE ADENYLYL CYCLASE"/>
    <property type="match status" value="1"/>
</dbReference>
<dbReference type="InterPro" id="IPR000792">
    <property type="entry name" value="Tscrpt_reg_LuxR_C"/>
</dbReference>